<feature type="transmembrane region" description="Helical" evidence="7">
    <location>
        <begin position="201"/>
        <end position="222"/>
    </location>
</feature>
<feature type="transmembrane region" description="Helical" evidence="7">
    <location>
        <begin position="112"/>
        <end position="131"/>
    </location>
</feature>
<feature type="transmembrane region" description="Helical" evidence="7">
    <location>
        <begin position="268"/>
        <end position="293"/>
    </location>
</feature>
<dbReference type="InterPro" id="IPR020846">
    <property type="entry name" value="MFS_dom"/>
</dbReference>
<feature type="transmembrane region" description="Helical" evidence="7">
    <location>
        <begin position="81"/>
        <end position="106"/>
    </location>
</feature>
<dbReference type="Gene3D" id="1.20.1250.20">
    <property type="entry name" value="MFS general substrate transporter like domains"/>
    <property type="match status" value="1"/>
</dbReference>
<comment type="caution">
    <text evidence="9">The sequence shown here is derived from an EMBL/GenBank/DDBJ whole genome shotgun (WGS) entry which is preliminary data.</text>
</comment>
<dbReference type="PANTHER" id="PTHR42718">
    <property type="entry name" value="MAJOR FACILITATOR SUPERFAMILY MULTIDRUG TRANSPORTER MFSC"/>
    <property type="match status" value="1"/>
</dbReference>
<feature type="transmembrane region" description="Helical" evidence="7">
    <location>
        <begin position="451"/>
        <end position="468"/>
    </location>
</feature>
<feature type="transmembrane region" description="Helical" evidence="7">
    <location>
        <begin position="333"/>
        <end position="352"/>
    </location>
</feature>
<keyword evidence="5 7" id="KW-1133">Transmembrane helix</keyword>
<keyword evidence="10" id="KW-1185">Reference proteome</keyword>
<proteinExistence type="predicted"/>
<evidence type="ECO:0000256" key="3">
    <source>
        <dbReference type="ARBA" id="ARBA00022475"/>
    </source>
</evidence>
<dbReference type="InterPro" id="IPR036259">
    <property type="entry name" value="MFS_trans_sf"/>
</dbReference>
<dbReference type="PRINTS" id="PR01036">
    <property type="entry name" value="TCRTETB"/>
</dbReference>
<protein>
    <submittedName>
        <fullName evidence="9">Multidrug transport protein</fullName>
    </submittedName>
</protein>
<feature type="transmembrane region" description="Helical" evidence="7">
    <location>
        <begin position="12"/>
        <end position="33"/>
    </location>
</feature>
<dbReference type="InterPro" id="IPR004638">
    <property type="entry name" value="EmrB-like"/>
</dbReference>
<keyword evidence="2" id="KW-0813">Transport</keyword>
<dbReference type="NCBIfam" id="TIGR00711">
    <property type="entry name" value="efflux_EmrB"/>
    <property type="match status" value="1"/>
</dbReference>
<dbReference type="GO" id="GO:0022857">
    <property type="term" value="F:transmembrane transporter activity"/>
    <property type="evidence" value="ECO:0007669"/>
    <property type="project" value="InterPro"/>
</dbReference>
<evidence type="ECO:0000259" key="8">
    <source>
        <dbReference type="PROSITE" id="PS50850"/>
    </source>
</evidence>
<keyword evidence="6 7" id="KW-0472">Membrane</keyword>
<dbReference type="STRING" id="1423726.FC07_GL000519"/>
<evidence type="ECO:0000256" key="1">
    <source>
        <dbReference type="ARBA" id="ARBA00004651"/>
    </source>
</evidence>
<evidence type="ECO:0000313" key="9">
    <source>
        <dbReference type="EMBL" id="KRK34509.1"/>
    </source>
</evidence>
<evidence type="ECO:0000256" key="5">
    <source>
        <dbReference type="ARBA" id="ARBA00022989"/>
    </source>
</evidence>
<dbReference type="InterPro" id="IPR011701">
    <property type="entry name" value="MFS"/>
</dbReference>
<dbReference type="Gene3D" id="1.20.1720.10">
    <property type="entry name" value="Multidrug resistance protein D"/>
    <property type="match status" value="1"/>
</dbReference>
<accession>A0A0R1GKD0</accession>
<dbReference type="GO" id="GO:0005886">
    <property type="term" value="C:plasma membrane"/>
    <property type="evidence" value="ECO:0007669"/>
    <property type="project" value="UniProtKB-SubCell"/>
</dbReference>
<evidence type="ECO:0000256" key="2">
    <source>
        <dbReference type="ARBA" id="ARBA00022448"/>
    </source>
</evidence>
<dbReference type="SUPFAM" id="SSF103473">
    <property type="entry name" value="MFS general substrate transporter"/>
    <property type="match status" value="1"/>
</dbReference>
<organism evidence="9 10">
    <name type="scientific">Loigolactobacillus bifermentans DSM 20003</name>
    <dbReference type="NCBI Taxonomy" id="1423726"/>
    <lineage>
        <taxon>Bacteria</taxon>
        <taxon>Bacillati</taxon>
        <taxon>Bacillota</taxon>
        <taxon>Bacilli</taxon>
        <taxon>Lactobacillales</taxon>
        <taxon>Lactobacillaceae</taxon>
        <taxon>Loigolactobacillus</taxon>
    </lineage>
</organism>
<gene>
    <name evidence="9" type="ORF">FC07_GL000519</name>
</gene>
<dbReference type="RefSeq" id="WP_057904950.1">
    <property type="nucleotide sequence ID" value="NZ_AZDA01000091.1"/>
</dbReference>
<comment type="subcellular location">
    <subcellularLocation>
        <location evidence="1">Cell membrane</location>
        <topology evidence="1">Multi-pass membrane protein</topology>
    </subcellularLocation>
</comment>
<dbReference type="CDD" id="cd17503">
    <property type="entry name" value="MFS_LmrB_MDR_like"/>
    <property type="match status" value="1"/>
</dbReference>
<keyword evidence="4 7" id="KW-0812">Transmembrane</keyword>
<dbReference type="EMBL" id="AZDA01000091">
    <property type="protein sequence ID" value="KRK34509.1"/>
    <property type="molecule type" value="Genomic_DNA"/>
</dbReference>
<feature type="transmembrane region" description="Helical" evidence="7">
    <location>
        <begin position="400"/>
        <end position="421"/>
    </location>
</feature>
<dbReference type="PROSITE" id="PS50850">
    <property type="entry name" value="MFS"/>
    <property type="match status" value="1"/>
</dbReference>
<evidence type="ECO:0000313" key="10">
    <source>
        <dbReference type="Proteomes" id="UP000051461"/>
    </source>
</evidence>
<feature type="transmembrane region" description="Helical" evidence="7">
    <location>
        <begin position="53"/>
        <end position="74"/>
    </location>
</feature>
<dbReference type="PATRIC" id="fig|1423726.3.peg.535"/>
<evidence type="ECO:0000256" key="4">
    <source>
        <dbReference type="ARBA" id="ARBA00022692"/>
    </source>
</evidence>
<evidence type="ECO:0000256" key="6">
    <source>
        <dbReference type="ARBA" id="ARBA00023136"/>
    </source>
</evidence>
<dbReference type="Proteomes" id="UP000051461">
    <property type="component" value="Unassembled WGS sequence"/>
</dbReference>
<dbReference type="PANTHER" id="PTHR42718:SF24">
    <property type="entry name" value="MAJOR FACILITATOR SUPERFAMILY (MFS) PROFILE DOMAIN-CONTAINING PROTEIN"/>
    <property type="match status" value="1"/>
</dbReference>
<feature type="transmembrane region" description="Helical" evidence="7">
    <location>
        <begin position="228"/>
        <end position="248"/>
    </location>
</feature>
<feature type="domain" description="Major facilitator superfamily (MFS) profile" evidence="8">
    <location>
        <begin position="15"/>
        <end position="473"/>
    </location>
</feature>
<feature type="transmembrane region" description="Helical" evidence="7">
    <location>
        <begin position="143"/>
        <end position="163"/>
    </location>
</feature>
<evidence type="ECO:0000256" key="7">
    <source>
        <dbReference type="SAM" id="Phobius"/>
    </source>
</evidence>
<feature type="transmembrane region" description="Helical" evidence="7">
    <location>
        <begin position="169"/>
        <end position="189"/>
    </location>
</feature>
<name>A0A0R1GKD0_9LACO</name>
<keyword evidence="3" id="KW-1003">Cell membrane</keyword>
<reference evidence="9 10" key="1">
    <citation type="journal article" date="2015" name="Genome Announc.">
        <title>Expanding the biotechnology potential of lactobacilli through comparative genomics of 213 strains and associated genera.</title>
        <authorList>
            <person name="Sun Z."/>
            <person name="Harris H.M."/>
            <person name="McCann A."/>
            <person name="Guo C."/>
            <person name="Argimon S."/>
            <person name="Zhang W."/>
            <person name="Yang X."/>
            <person name="Jeffery I.B."/>
            <person name="Cooney J.C."/>
            <person name="Kagawa T.F."/>
            <person name="Liu W."/>
            <person name="Song Y."/>
            <person name="Salvetti E."/>
            <person name="Wrobel A."/>
            <person name="Rasinkangas P."/>
            <person name="Parkhill J."/>
            <person name="Rea M.C."/>
            <person name="O'Sullivan O."/>
            <person name="Ritari J."/>
            <person name="Douillard F.P."/>
            <person name="Paul Ross R."/>
            <person name="Yang R."/>
            <person name="Briner A.E."/>
            <person name="Felis G.E."/>
            <person name="de Vos W.M."/>
            <person name="Barrangou R."/>
            <person name="Klaenhammer T.R."/>
            <person name="Caufield P.W."/>
            <person name="Cui Y."/>
            <person name="Zhang H."/>
            <person name="O'Toole P.W."/>
        </authorList>
    </citation>
    <scope>NUCLEOTIDE SEQUENCE [LARGE SCALE GENOMIC DNA]</scope>
    <source>
        <strain evidence="9 10">DSM 20003</strain>
    </source>
</reference>
<feature type="transmembrane region" description="Helical" evidence="7">
    <location>
        <begin position="299"/>
        <end position="321"/>
    </location>
</feature>
<sequence length="477" mass="51920">MTNSPTLNTKNVRAIMPVLVMGTFLAYLNQTLMNTALPKIMATFSITAAQGQWLSNGYMLVNGIMVPLTAYLIQRFTTRQLYLWAMSVFAIGTLICGMAPSFFVLITGRMVQAAGAGVIAPLMNVSIMYMYDAHERGTAMGWVGLALNFAPALGPTVSGYLVQTHSWRWLFFLVAPLIIVDILFALKVLRNLTEAEKIPLNWSGVVLSSIGLGAMLLGFSNASSASIASWQVLGLTMLGAIVIGIFVYQQQHTHVRLLNFNVFRYSRFNLSVIITSFLMMALYGGMLLLPLYMQNLRGYGALLSGLAMLPGAIVIAILSPLTGHLYDRYGAKYLSLIGNLILFGGTIMLSRINLHSSFLWITGAQSVRSLGLAFITMPLQTEALNALPMDMIPDGSAMFTTIRQVAGSFGTAVLIGIMSVLQLNATNHLKLHHSLQYAQAHGALQATQNTYWVAAACVVICCLLSFKLKGNDQPLPK</sequence>
<dbReference type="OrthoDB" id="9816041at2"/>
<dbReference type="Pfam" id="PF07690">
    <property type="entry name" value="MFS_1"/>
    <property type="match status" value="1"/>
</dbReference>
<dbReference type="AlphaFoldDB" id="A0A0R1GKD0"/>